<keyword evidence="2" id="KW-0325">Glycoprotein</keyword>
<evidence type="ECO:0000256" key="3">
    <source>
        <dbReference type="SAM" id="Phobius"/>
    </source>
</evidence>
<dbReference type="AlphaFoldDB" id="A0A5N6LU05"/>
<dbReference type="Pfam" id="PF01453">
    <property type="entry name" value="B_lectin"/>
    <property type="match status" value="1"/>
</dbReference>
<organism evidence="5 6">
    <name type="scientific">Mikania micrantha</name>
    <name type="common">bitter vine</name>
    <dbReference type="NCBI Taxonomy" id="192012"/>
    <lineage>
        <taxon>Eukaryota</taxon>
        <taxon>Viridiplantae</taxon>
        <taxon>Streptophyta</taxon>
        <taxon>Embryophyta</taxon>
        <taxon>Tracheophyta</taxon>
        <taxon>Spermatophyta</taxon>
        <taxon>Magnoliopsida</taxon>
        <taxon>eudicotyledons</taxon>
        <taxon>Gunneridae</taxon>
        <taxon>Pentapetalae</taxon>
        <taxon>asterids</taxon>
        <taxon>campanulids</taxon>
        <taxon>Asterales</taxon>
        <taxon>Asteraceae</taxon>
        <taxon>Asteroideae</taxon>
        <taxon>Heliantheae alliance</taxon>
        <taxon>Eupatorieae</taxon>
        <taxon>Mikania</taxon>
    </lineage>
</organism>
<name>A0A5N6LU05_9ASTR</name>
<feature type="transmembrane region" description="Helical" evidence="3">
    <location>
        <begin position="20"/>
        <end position="48"/>
    </location>
</feature>
<dbReference type="EMBL" id="SZYD01000018">
    <property type="protein sequence ID" value="KAD2805049.1"/>
    <property type="molecule type" value="Genomic_DNA"/>
</dbReference>
<accession>A0A5N6LU05</accession>
<gene>
    <name evidence="5" type="ORF">E3N88_38426</name>
</gene>
<protein>
    <recommendedName>
        <fullName evidence="4">Bulb-type lectin domain-containing protein</fullName>
    </recommendedName>
</protein>
<proteinExistence type="predicted"/>
<sequence length="244" mass="27463">MELINAETHTCTVSFASFEIFAFAGNAFFIIQLTLAIGKNLFCSVALLPRNLHRRRERSCERELLKRREDARVGERGERRSSDTIYVHQNISDGDTIVSGNGKFELGFFSPGNSKDRYLGIWFKNTSPQTVVWVANREIPLKDNLGMVKLDDEGNLFLVNGNSKVIWSSNSSTSGTFINHVAQLLDMGNLVIKNGNETLIWQSFDYPGDTYLAGMKLGKNFITGRETYLTSWRSVDDPSPGEYT</sequence>
<dbReference type="SUPFAM" id="SSF51110">
    <property type="entry name" value="alpha-D-mannose-specific plant lectins"/>
    <property type="match status" value="1"/>
</dbReference>
<evidence type="ECO:0000256" key="1">
    <source>
        <dbReference type="ARBA" id="ARBA00022729"/>
    </source>
</evidence>
<feature type="domain" description="Bulb-type lectin" evidence="4">
    <location>
        <begin position="82"/>
        <end position="205"/>
    </location>
</feature>
<keyword evidence="6" id="KW-1185">Reference proteome</keyword>
<keyword evidence="3" id="KW-1133">Transmembrane helix</keyword>
<dbReference type="PANTHER" id="PTHR32444:SF235">
    <property type="entry name" value="OS01G0783900 PROTEIN"/>
    <property type="match status" value="1"/>
</dbReference>
<evidence type="ECO:0000313" key="5">
    <source>
        <dbReference type="EMBL" id="KAD2805049.1"/>
    </source>
</evidence>
<evidence type="ECO:0000259" key="4">
    <source>
        <dbReference type="PROSITE" id="PS50927"/>
    </source>
</evidence>
<dbReference type="OrthoDB" id="1936886at2759"/>
<dbReference type="CDD" id="cd00028">
    <property type="entry name" value="B_lectin"/>
    <property type="match status" value="1"/>
</dbReference>
<comment type="caution">
    <text evidence="5">The sequence shown here is derived from an EMBL/GenBank/DDBJ whole genome shotgun (WGS) entry which is preliminary data.</text>
</comment>
<dbReference type="PANTHER" id="PTHR32444">
    <property type="entry name" value="BULB-TYPE LECTIN DOMAIN-CONTAINING PROTEIN"/>
    <property type="match status" value="1"/>
</dbReference>
<dbReference type="InterPro" id="IPR001480">
    <property type="entry name" value="Bulb-type_lectin_dom"/>
</dbReference>
<dbReference type="SMART" id="SM00108">
    <property type="entry name" value="B_lectin"/>
    <property type="match status" value="1"/>
</dbReference>
<dbReference type="Gene3D" id="2.90.10.10">
    <property type="entry name" value="Bulb-type lectin domain"/>
    <property type="match status" value="1"/>
</dbReference>
<keyword evidence="3" id="KW-0472">Membrane</keyword>
<dbReference type="InterPro" id="IPR036426">
    <property type="entry name" value="Bulb-type_lectin_dom_sf"/>
</dbReference>
<evidence type="ECO:0000256" key="2">
    <source>
        <dbReference type="ARBA" id="ARBA00023180"/>
    </source>
</evidence>
<dbReference type="Proteomes" id="UP000326396">
    <property type="component" value="Linkage Group LG8"/>
</dbReference>
<keyword evidence="1" id="KW-0732">Signal</keyword>
<evidence type="ECO:0000313" key="6">
    <source>
        <dbReference type="Proteomes" id="UP000326396"/>
    </source>
</evidence>
<dbReference type="FunFam" id="2.90.10.10:FF:000004">
    <property type="entry name" value="G-type lectin S-receptor-like serine/threonine-protein kinase"/>
    <property type="match status" value="1"/>
</dbReference>
<reference evidence="5 6" key="1">
    <citation type="submission" date="2019-05" db="EMBL/GenBank/DDBJ databases">
        <title>Mikania micrantha, genome provides insights into the molecular mechanism of rapid growth.</title>
        <authorList>
            <person name="Liu B."/>
        </authorList>
    </citation>
    <scope>NUCLEOTIDE SEQUENCE [LARGE SCALE GENOMIC DNA]</scope>
    <source>
        <strain evidence="5">NLD-2019</strain>
        <tissue evidence="5">Leaf</tissue>
    </source>
</reference>
<dbReference type="PROSITE" id="PS50927">
    <property type="entry name" value="BULB_LECTIN"/>
    <property type="match status" value="1"/>
</dbReference>
<keyword evidence="3" id="KW-0812">Transmembrane</keyword>